<dbReference type="Proteomes" id="UP000031938">
    <property type="component" value="Unassembled WGS sequence"/>
</dbReference>
<comment type="caution">
    <text evidence="1">The sequence shown here is derived from an EMBL/GenBank/DDBJ whole genome shotgun (WGS) entry which is preliminary data.</text>
</comment>
<dbReference type="PATRIC" id="fig|889306.3.peg.2648"/>
<accession>A0A0C2VKX2</accession>
<dbReference type="EMBL" id="JXRP01000018">
    <property type="protein sequence ID" value="KIL45091.1"/>
    <property type="molecule type" value="Genomic_DNA"/>
</dbReference>
<organism evidence="1 2">
    <name type="scientific">Jeotgalibacillus soli</name>
    <dbReference type="NCBI Taxonomy" id="889306"/>
    <lineage>
        <taxon>Bacteria</taxon>
        <taxon>Bacillati</taxon>
        <taxon>Bacillota</taxon>
        <taxon>Bacilli</taxon>
        <taxon>Bacillales</taxon>
        <taxon>Caryophanaceae</taxon>
        <taxon>Jeotgalibacillus</taxon>
    </lineage>
</organism>
<gene>
    <name evidence="1" type="ORF">KP78_26350</name>
</gene>
<evidence type="ECO:0000313" key="2">
    <source>
        <dbReference type="Proteomes" id="UP000031938"/>
    </source>
</evidence>
<keyword evidence="2" id="KW-1185">Reference proteome</keyword>
<dbReference type="STRING" id="889306.KP78_26350"/>
<proteinExistence type="predicted"/>
<evidence type="ECO:0000313" key="1">
    <source>
        <dbReference type="EMBL" id="KIL45091.1"/>
    </source>
</evidence>
<reference evidence="1 2" key="1">
    <citation type="submission" date="2015-01" db="EMBL/GenBank/DDBJ databases">
        <title>Genome sequencing of Jeotgalibacillus soli.</title>
        <authorList>
            <person name="Goh K.M."/>
            <person name="Chan K.-G."/>
            <person name="Yaakop A.S."/>
            <person name="Ee R."/>
            <person name="Gan H.M."/>
            <person name="Chan C.S."/>
        </authorList>
    </citation>
    <scope>NUCLEOTIDE SEQUENCE [LARGE SCALE GENOMIC DNA]</scope>
    <source>
        <strain evidence="1 2">P9</strain>
    </source>
</reference>
<sequence length="39" mass="4556">MKEGFKIVEGKGRKNISTVVMEKDAFRIDRNKNHSFECL</sequence>
<name>A0A0C2VKX2_9BACL</name>
<protein>
    <submittedName>
        <fullName evidence="1">Uncharacterized protein</fullName>
    </submittedName>
</protein>
<dbReference type="AlphaFoldDB" id="A0A0C2VKX2"/>